<dbReference type="Pfam" id="PF02518">
    <property type="entry name" value="HATPase_c"/>
    <property type="match status" value="1"/>
</dbReference>
<evidence type="ECO:0000256" key="5">
    <source>
        <dbReference type="ARBA" id="ARBA00022777"/>
    </source>
</evidence>
<name>A0A345DYX7_9EURY</name>
<feature type="transmembrane region" description="Helical" evidence="7">
    <location>
        <begin position="97"/>
        <end position="118"/>
    </location>
</feature>
<keyword evidence="7" id="KW-0472">Membrane</keyword>
<organism evidence="9 10">
    <name type="scientific">Haloplanus rubicundus</name>
    <dbReference type="NCBI Taxonomy" id="1547898"/>
    <lineage>
        <taxon>Archaea</taxon>
        <taxon>Methanobacteriati</taxon>
        <taxon>Methanobacteriota</taxon>
        <taxon>Stenosarchaea group</taxon>
        <taxon>Halobacteria</taxon>
        <taxon>Halobacteriales</taxon>
        <taxon>Haloferacaceae</taxon>
        <taxon>Haloplanus</taxon>
    </lineage>
</organism>
<keyword evidence="5 9" id="KW-0418">Kinase</keyword>
<dbReference type="PROSITE" id="PS50109">
    <property type="entry name" value="HIS_KIN"/>
    <property type="match status" value="1"/>
</dbReference>
<dbReference type="InterPro" id="IPR036890">
    <property type="entry name" value="HATPase_C_sf"/>
</dbReference>
<dbReference type="PANTHER" id="PTHR44936">
    <property type="entry name" value="SENSOR PROTEIN CREC"/>
    <property type="match status" value="1"/>
</dbReference>
<keyword evidence="6" id="KW-0067">ATP-binding</keyword>
<comment type="catalytic activity">
    <reaction evidence="1">
        <text>ATP + protein L-histidine = ADP + protein N-phospho-L-histidine.</text>
        <dbReference type="EC" id="2.7.13.3"/>
    </reaction>
</comment>
<feature type="transmembrane region" description="Helical" evidence="7">
    <location>
        <begin position="33"/>
        <end position="56"/>
    </location>
</feature>
<evidence type="ECO:0000256" key="4">
    <source>
        <dbReference type="ARBA" id="ARBA00022741"/>
    </source>
</evidence>
<protein>
    <recommendedName>
        <fullName evidence="2">histidine kinase</fullName>
        <ecNumber evidence="2">2.7.13.3</ecNumber>
    </recommendedName>
</protein>
<accession>A0A345DYX7</accession>
<dbReference type="AlphaFoldDB" id="A0A345DYX7"/>
<evidence type="ECO:0000313" key="9">
    <source>
        <dbReference type="EMBL" id="AXG05149.1"/>
    </source>
</evidence>
<evidence type="ECO:0000259" key="8">
    <source>
        <dbReference type="PROSITE" id="PS50109"/>
    </source>
</evidence>
<dbReference type="GO" id="GO:0004673">
    <property type="term" value="F:protein histidine kinase activity"/>
    <property type="evidence" value="ECO:0007669"/>
    <property type="project" value="UniProtKB-EC"/>
</dbReference>
<dbReference type="InterPro" id="IPR050980">
    <property type="entry name" value="2C_sensor_his_kinase"/>
</dbReference>
<feature type="transmembrane region" description="Helical" evidence="7">
    <location>
        <begin position="130"/>
        <end position="149"/>
    </location>
</feature>
<keyword evidence="7" id="KW-0812">Transmembrane</keyword>
<evidence type="ECO:0000256" key="2">
    <source>
        <dbReference type="ARBA" id="ARBA00012438"/>
    </source>
</evidence>
<dbReference type="Gene3D" id="3.30.565.10">
    <property type="entry name" value="Histidine kinase-like ATPase, C-terminal domain"/>
    <property type="match status" value="1"/>
</dbReference>
<keyword evidence="7" id="KW-1133">Transmembrane helix</keyword>
<dbReference type="InterPro" id="IPR005467">
    <property type="entry name" value="His_kinase_dom"/>
</dbReference>
<gene>
    <name evidence="9" type="ORF">DU500_01190</name>
</gene>
<dbReference type="InterPro" id="IPR004358">
    <property type="entry name" value="Sig_transdc_His_kin-like_C"/>
</dbReference>
<keyword evidence="10" id="KW-1185">Reference proteome</keyword>
<dbReference type="SMART" id="SM00387">
    <property type="entry name" value="HATPase_c"/>
    <property type="match status" value="1"/>
</dbReference>
<dbReference type="Proteomes" id="UP000253273">
    <property type="component" value="Chromosome"/>
</dbReference>
<dbReference type="GO" id="GO:0005524">
    <property type="term" value="F:ATP binding"/>
    <property type="evidence" value="ECO:0007669"/>
    <property type="project" value="UniProtKB-KW"/>
</dbReference>
<sequence>MSGLLSRVDRALVRMFEAGPTDGSRRRERLARFGACIAISVTGVGLVIPNVAPYLVPGQPAVGLGLAALGAAVCLGLVAAGALLYRSGFSTPNAVRIAVWNFLGLVVLGAVLLAHGAYRGALGTVTTADALAAGNVLAISAAAHVIIGVHDARRVRAEQLAHEREKLAVLSRVLRHNLRNDATVLIGQSERLASELDGSLADTAETLHGRSRAVGDLATKTKVMVEALDRRSTPNARLNVHDVVTDAVDGVREDADGVDVSLDVPRNLWIWADDSVETALAELVENAVEHGGSDIRIEASDDDGRVDVRVVDDGPGIPADERAILSGDAEITQLKHGSGLGLWVARSVAEAADGRLTFDTDGERTVVRLAHDRAEPPVEASGDTTFTPTAA</sequence>
<evidence type="ECO:0000256" key="1">
    <source>
        <dbReference type="ARBA" id="ARBA00000085"/>
    </source>
</evidence>
<dbReference type="CDD" id="cd00075">
    <property type="entry name" value="HATPase"/>
    <property type="match status" value="1"/>
</dbReference>
<dbReference type="InterPro" id="IPR003594">
    <property type="entry name" value="HATPase_dom"/>
</dbReference>
<reference evidence="9 10" key="1">
    <citation type="submission" date="2018-07" db="EMBL/GenBank/DDBJ databases">
        <title>Genome sequences of Haloplanus sp. CBA1113.</title>
        <authorList>
            <person name="Kim Y.B."/>
            <person name="Roh S.W."/>
        </authorList>
    </citation>
    <scope>NUCLEOTIDE SEQUENCE [LARGE SCALE GENOMIC DNA]</scope>
    <source>
        <strain evidence="9 10">CBA1113</strain>
    </source>
</reference>
<dbReference type="GeneID" id="37281957"/>
<dbReference type="KEGG" id="haj:DU500_01190"/>
<evidence type="ECO:0000313" key="10">
    <source>
        <dbReference type="Proteomes" id="UP000253273"/>
    </source>
</evidence>
<proteinExistence type="predicted"/>
<evidence type="ECO:0000256" key="6">
    <source>
        <dbReference type="ARBA" id="ARBA00022840"/>
    </source>
</evidence>
<evidence type="ECO:0000256" key="3">
    <source>
        <dbReference type="ARBA" id="ARBA00022679"/>
    </source>
</evidence>
<dbReference type="EMBL" id="CP031150">
    <property type="protein sequence ID" value="AXG05149.1"/>
    <property type="molecule type" value="Genomic_DNA"/>
</dbReference>
<feature type="transmembrane region" description="Helical" evidence="7">
    <location>
        <begin position="62"/>
        <end position="85"/>
    </location>
</feature>
<dbReference type="RefSeq" id="WP_114584303.1">
    <property type="nucleotide sequence ID" value="NZ_CP031150.1"/>
</dbReference>
<feature type="domain" description="Histidine kinase" evidence="8">
    <location>
        <begin position="173"/>
        <end position="375"/>
    </location>
</feature>
<keyword evidence="3" id="KW-0808">Transferase</keyword>
<evidence type="ECO:0000256" key="7">
    <source>
        <dbReference type="SAM" id="Phobius"/>
    </source>
</evidence>
<dbReference type="EC" id="2.7.13.3" evidence="2"/>
<dbReference type="PRINTS" id="PR00344">
    <property type="entry name" value="BCTRLSENSOR"/>
</dbReference>
<dbReference type="OrthoDB" id="342253at2157"/>
<dbReference type="SUPFAM" id="SSF55874">
    <property type="entry name" value="ATPase domain of HSP90 chaperone/DNA topoisomerase II/histidine kinase"/>
    <property type="match status" value="1"/>
</dbReference>
<keyword evidence="4" id="KW-0547">Nucleotide-binding</keyword>
<dbReference type="PANTHER" id="PTHR44936:SF10">
    <property type="entry name" value="SENSOR PROTEIN RSTB"/>
    <property type="match status" value="1"/>
</dbReference>